<reference evidence="4" key="1">
    <citation type="journal article" date="2020" name="mSystems">
        <title>Genome- and Community-Level Interaction Insights into Carbon Utilization and Element Cycling Functions of Hydrothermarchaeota in Hydrothermal Sediment.</title>
        <authorList>
            <person name="Zhou Z."/>
            <person name="Liu Y."/>
            <person name="Xu W."/>
            <person name="Pan J."/>
            <person name="Luo Z.H."/>
            <person name="Li M."/>
        </authorList>
    </citation>
    <scope>NUCLEOTIDE SEQUENCE [LARGE SCALE GENOMIC DNA]</scope>
    <source>
        <strain evidence="4">SpSt-381</strain>
    </source>
</reference>
<dbReference type="Pfam" id="PF12697">
    <property type="entry name" value="Abhydrolase_6"/>
    <property type="match status" value="1"/>
</dbReference>
<organism evidence="4">
    <name type="scientific">Eiseniibacteriota bacterium</name>
    <dbReference type="NCBI Taxonomy" id="2212470"/>
    <lineage>
        <taxon>Bacteria</taxon>
        <taxon>Candidatus Eiseniibacteriota</taxon>
    </lineage>
</organism>
<accession>A0A832IBY9</accession>
<dbReference type="SUPFAM" id="SSF53474">
    <property type="entry name" value="alpha/beta-Hydrolases"/>
    <property type="match status" value="1"/>
</dbReference>
<comment type="caution">
    <text evidence="4">The sequence shown here is derived from an EMBL/GenBank/DDBJ whole genome shotgun (WGS) entry which is preliminary data.</text>
</comment>
<dbReference type="Gene3D" id="3.40.50.1820">
    <property type="entry name" value="alpha/beta hydrolase"/>
    <property type="match status" value="1"/>
</dbReference>
<dbReference type="InterPro" id="IPR029058">
    <property type="entry name" value="AB_hydrolase_fold"/>
</dbReference>
<dbReference type="EMBL" id="DSQF01000025">
    <property type="protein sequence ID" value="HGZ44187.1"/>
    <property type="molecule type" value="Genomic_DNA"/>
</dbReference>
<feature type="domain" description="AB hydrolase-1" evidence="3">
    <location>
        <begin position="65"/>
        <end position="306"/>
    </location>
</feature>
<dbReference type="PANTHER" id="PTHR43798:SF31">
    <property type="entry name" value="AB HYDROLASE SUPERFAMILY PROTEIN YCLE"/>
    <property type="match status" value="1"/>
</dbReference>
<dbReference type="InterPro" id="IPR000073">
    <property type="entry name" value="AB_hydrolase_1"/>
</dbReference>
<protein>
    <submittedName>
        <fullName evidence="4">Alpha/beta hydrolase</fullName>
    </submittedName>
</protein>
<evidence type="ECO:0000259" key="3">
    <source>
        <dbReference type="Pfam" id="PF12697"/>
    </source>
</evidence>
<feature type="chain" id="PRO_5032411341" evidence="2">
    <location>
        <begin position="30"/>
        <end position="328"/>
    </location>
</feature>
<evidence type="ECO:0000256" key="2">
    <source>
        <dbReference type="SAM" id="SignalP"/>
    </source>
</evidence>
<dbReference type="GO" id="GO:0016787">
    <property type="term" value="F:hydrolase activity"/>
    <property type="evidence" value="ECO:0007669"/>
    <property type="project" value="UniProtKB-KW"/>
</dbReference>
<dbReference type="GO" id="GO:0016020">
    <property type="term" value="C:membrane"/>
    <property type="evidence" value="ECO:0007669"/>
    <property type="project" value="TreeGrafter"/>
</dbReference>
<keyword evidence="1 4" id="KW-0378">Hydrolase</keyword>
<dbReference type="InterPro" id="IPR050266">
    <property type="entry name" value="AB_hydrolase_sf"/>
</dbReference>
<dbReference type="PANTHER" id="PTHR43798">
    <property type="entry name" value="MONOACYLGLYCEROL LIPASE"/>
    <property type="match status" value="1"/>
</dbReference>
<feature type="signal peptide" evidence="2">
    <location>
        <begin position="1"/>
        <end position="29"/>
    </location>
</feature>
<evidence type="ECO:0000256" key="1">
    <source>
        <dbReference type="ARBA" id="ARBA00022801"/>
    </source>
</evidence>
<proteinExistence type="predicted"/>
<sequence>MMARTPHPLPAPLAVLAALATALAGPALAPVAPAAAERPSSAAAAEMVREDSVLHVRVAGRGRPLLLIPGLSSAGEVWDGAVARYRDRYECHVVTLGGFAGRPRFEGPFLATARDALVAYVRRHALRDPVVVGHSLGGTLALMVAIEAPDAVGALVMLDALSFAGGAAGADVTVDEARARMAPFRDLIRSQSQEQYVAFQRQSPFLREMAASEDDQRRIRAWGERSDRRTVADAMYELNTTDLRPSLGRVRAPALVLGTWYGMRAMTTPARVDSVFRAQFAGLPRLAFALADTARHFVMLDAPDWTWGQVDAFLAAHARGGSLGGRTP</sequence>
<evidence type="ECO:0000313" key="4">
    <source>
        <dbReference type="EMBL" id="HGZ44187.1"/>
    </source>
</evidence>
<name>A0A832IBY9_UNCEI</name>
<dbReference type="AlphaFoldDB" id="A0A832IBY9"/>
<keyword evidence="2" id="KW-0732">Signal</keyword>
<gene>
    <name evidence="4" type="ORF">ENR23_12375</name>
</gene>